<gene>
    <name evidence="1" type="ORF">A3F95_01080</name>
</gene>
<dbReference type="Proteomes" id="UP000179122">
    <property type="component" value="Unassembled WGS sequence"/>
</dbReference>
<evidence type="ECO:0000313" key="1">
    <source>
        <dbReference type="EMBL" id="OGZ26068.1"/>
    </source>
</evidence>
<sequence length="61" mass="7577">MYIIKNILSQKREVIYESGNDWMYFWIFSNDRCNTIWHKSFPRQNSPQSHYLVALDDYWLN</sequence>
<reference evidence="1 2" key="1">
    <citation type="journal article" date="2016" name="Nat. Commun.">
        <title>Thousands of microbial genomes shed light on interconnected biogeochemical processes in an aquifer system.</title>
        <authorList>
            <person name="Anantharaman K."/>
            <person name="Brown C.T."/>
            <person name="Hug L.A."/>
            <person name="Sharon I."/>
            <person name="Castelle C.J."/>
            <person name="Probst A.J."/>
            <person name="Thomas B.C."/>
            <person name="Singh A."/>
            <person name="Wilkins M.J."/>
            <person name="Karaoz U."/>
            <person name="Brodie E.L."/>
            <person name="Williams K.H."/>
            <person name="Hubbard S.S."/>
            <person name="Banfield J.F."/>
        </authorList>
    </citation>
    <scope>NUCLEOTIDE SEQUENCE [LARGE SCALE GENOMIC DNA]</scope>
</reference>
<accession>A0A1G2ELE9</accession>
<protein>
    <submittedName>
        <fullName evidence="1">Uncharacterized protein</fullName>
    </submittedName>
</protein>
<dbReference type="EMBL" id="MHML01000036">
    <property type="protein sequence ID" value="OGZ26068.1"/>
    <property type="molecule type" value="Genomic_DNA"/>
</dbReference>
<organism evidence="1 2">
    <name type="scientific">Candidatus Nealsonbacteria bacterium RIFCSPLOWO2_12_FULL_39_31</name>
    <dbReference type="NCBI Taxonomy" id="1801676"/>
    <lineage>
        <taxon>Bacteria</taxon>
        <taxon>Candidatus Nealsoniibacteriota</taxon>
    </lineage>
</organism>
<comment type="caution">
    <text evidence="1">The sequence shown here is derived from an EMBL/GenBank/DDBJ whole genome shotgun (WGS) entry which is preliminary data.</text>
</comment>
<evidence type="ECO:0000313" key="2">
    <source>
        <dbReference type="Proteomes" id="UP000179122"/>
    </source>
</evidence>
<proteinExistence type="predicted"/>
<dbReference type="AlphaFoldDB" id="A0A1G2ELE9"/>
<name>A0A1G2ELE9_9BACT</name>